<dbReference type="Pfam" id="PF16845">
    <property type="entry name" value="SQAPI"/>
    <property type="match status" value="1"/>
</dbReference>
<dbReference type="Proteomes" id="UP001642260">
    <property type="component" value="Unassembled WGS sequence"/>
</dbReference>
<keyword evidence="1" id="KW-0646">Protease inhibitor</keyword>
<dbReference type="InterPro" id="IPR000010">
    <property type="entry name" value="Cystatin_dom"/>
</dbReference>
<evidence type="ECO:0000313" key="4">
    <source>
        <dbReference type="EMBL" id="CAH8337858.1"/>
    </source>
</evidence>
<dbReference type="CDD" id="cd00042">
    <property type="entry name" value="CY"/>
    <property type="match status" value="1"/>
</dbReference>
<dbReference type="InterPro" id="IPR046350">
    <property type="entry name" value="Cystatin_sf"/>
</dbReference>
<dbReference type="PANTHER" id="PTHR47364:SF5">
    <property type="entry name" value="CYSTEINE PROTEINASE INHIBITOR 4"/>
    <property type="match status" value="1"/>
</dbReference>
<dbReference type="EMBL" id="CAKOAT010138487">
    <property type="protein sequence ID" value="CAH8337858.1"/>
    <property type="molecule type" value="Genomic_DNA"/>
</dbReference>
<organism evidence="4 5">
    <name type="scientific">Eruca vesicaria subsp. sativa</name>
    <name type="common">Garden rocket</name>
    <name type="synonym">Eruca sativa</name>
    <dbReference type="NCBI Taxonomy" id="29727"/>
    <lineage>
        <taxon>Eukaryota</taxon>
        <taxon>Viridiplantae</taxon>
        <taxon>Streptophyta</taxon>
        <taxon>Embryophyta</taxon>
        <taxon>Tracheophyta</taxon>
        <taxon>Spermatophyta</taxon>
        <taxon>Magnoliopsida</taxon>
        <taxon>eudicotyledons</taxon>
        <taxon>Gunneridae</taxon>
        <taxon>Pentapetalae</taxon>
        <taxon>rosids</taxon>
        <taxon>malvids</taxon>
        <taxon>Brassicales</taxon>
        <taxon>Brassicaceae</taxon>
        <taxon>Brassiceae</taxon>
        <taxon>Eruca</taxon>
    </lineage>
</organism>
<keyword evidence="2" id="KW-0789">Thiol protease inhibitor</keyword>
<feature type="domain" description="Cystatin" evidence="3">
    <location>
        <begin position="4"/>
        <end position="84"/>
    </location>
</feature>
<comment type="caution">
    <text evidence="4">The sequence shown here is derived from an EMBL/GenBank/DDBJ whole genome shotgun (WGS) entry which is preliminary data.</text>
</comment>
<sequence>MKVDEEVVELAMFAIAEHNRHSKTNLVYVDVVQGTMQVVHGLLYRLIISAKTGTRAAKNYEAVVWEKPQGTGHHSNKLVSFKECRSVDFVNRFQMYLYVCTPMS</sequence>
<dbReference type="Gene3D" id="3.10.450.10">
    <property type="match status" value="1"/>
</dbReference>
<dbReference type="GO" id="GO:0004869">
    <property type="term" value="F:cysteine-type endopeptidase inhibitor activity"/>
    <property type="evidence" value="ECO:0007669"/>
    <property type="project" value="UniProtKB-KW"/>
</dbReference>
<dbReference type="SUPFAM" id="SSF54403">
    <property type="entry name" value="Cystatin/monellin"/>
    <property type="match status" value="1"/>
</dbReference>
<dbReference type="PANTHER" id="PTHR47364">
    <property type="entry name" value="CYSTEINE PROTEINASE INHIBITOR 5"/>
    <property type="match status" value="1"/>
</dbReference>
<reference evidence="4 5" key="1">
    <citation type="submission" date="2022-03" db="EMBL/GenBank/DDBJ databases">
        <authorList>
            <person name="Macdonald S."/>
            <person name="Ahmed S."/>
            <person name="Newling K."/>
        </authorList>
    </citation>
    <scope>NUCLEOTIDE SEQUENCE [LARGE SCALE GENOMIC DNA]</scope>
</reference>
<gene>
    <name evidence="4" type="ORF">ERUC_LOCUS14720</name>
</gene>
<proteinExistence type="predicted"/>
<keyword evidence="5" id="KW-1185">Reference proteome</keyword>
<protein>
    <recommendedName>
        <fullName evidence="3">Cystatin domain-containing protein</fullName>
    </recommendedName>
</protein>
<accession>A0ABC8JRS5</accession>
<evidence type="ECO:0000256" key="1">
    <source>
        <dbReference type="ARBA" id="ARBA00022690"/>
    </source>
</evidence>
<evidence type="ECO:0000259" key="3">
    <source>
        <dbReference type="Pfam" id="PF16845"/>
    </source>
</evidence>
<evidence type="ECO:0000256" key="2">
    <source>
        <dbReference type="ARBA" id="ARBA00022704"/>
    </source>
</evidence>
<name>A0ABC8JRS5_ERUVS</name>
<dbReference type="AlphaFoldDB" id="A0ABC8JRS5"/>
<evidence type="ECO:0000313" key="5">
    <source>
        <dbReference type="Proteomes" id="UP001642260"/>
    </source>
</evidence>